<sequence length="116" mass="13076">MQHDLLFESAWNEKSLGYHHHTTSSSVPQTHAPHTTLLRPKYAHHSFPFRPPPLVSETCLSNQPPQLSCKANSPSILASHIHACIIILWSASRTKQKHHKKTNIIPSSYSNRLLAT</sequence>
<keyword evidence="2" id="KW-1185">Reference proteome</keyword>
<comment type="caution">
    <text evidence="1">The sequence shown here is derived from an EMBL/GenBank/DDBJ whole genome shotgun (WGS) entry which is preliminary data.</text>
</comment>
<dbReference type="AlphaFoldDB" id="A0AA39ZQ08"/>
<proteinExistence type="predicted"/>
<accession>A0AA39ZQ08</accession>
<reference evidence="1" key="1">
    <citation type="submission" date="2023-06" db="EMBL/GenBank/DDBJ databases">
        <title>Genome-scale phylogeny and comparative genomics of the fungal order Sordariales.</title>
        <authorList>
            <consortium name="Lawrence Berkeley National Laboratory"/>
            <person name="Hensen N."/>
            <person name="Bonometti L."/>
            <person name="Westerberg I."/>
            <person name="Brannstrom I.O."/>
            <person name="Guillou S."/>
            <person name="Cros-Aarteil S."/>
            <person name="Calhoun S."/>
            <person name="Haridas S."/>
            <person name="Kuo A."/>
            <person name="Mondo S."/>
            <person name="Pangilinan J."/>
            <person name="Riley R."/>
            <person name="Labutti K."/>
            <person name="Andreopoulos B."/>
            <person name="Lipzen A."/>
            <person name="Chen C."/>
            <person name="Yanf M."/>
            <person name="Daum C."/>
            <person name="Ng V."/>
            <person name="Clum A."/>
            <person name="Steindorff A."/>
            <person name="Ohm R."/>
            <person name="Martin F."/>
            <person name="Silar P."/>
            <person name="Natvig D."/>
            <person name="Lalanne C."/>
            <person name="Gautier V."/>
            <person name="Ament-Velasquez S.L."/>
            <person name="Kruys A."/>
            <person name="Hutchinson M.I."/>
            <person name="Powell A.J."/>
            <person name="Barry K."/>
            <person name="Miller A.N."/>
            <person name="Grigoriev I.V."/>
            <person name="Debuchy R."/>
            <person name="Gladieux P."/>
            <person name="Thoren M.H."/>
            <person name="Johannesson H."/>
        </authorList>
    </citation>
    <scope>NUCLEOTIDE SEQUENCE</scope>
    <source>
        <strain evidence="1">CBS 540.89</strain>
    </source>
</reference>
<gene>
    <name evidence="1" type="ORF">B0T21DRAFT_378744</name>
</gene>
<organism evidence="1 2">
    <name type="scientific">Apiosordaria backusii</name>
    <dbReference type="NCBI Taxonomy" id="314023"/>
    <lineage>
        <taxon>Eukaryota</taxon>
        <taxon>Fungi</taxon>
        <taxon>Dikarya</taxon>
        <taxon>Ascomycota</taxon>
        <taxon>Pezizomycotina</taxon>
        <taxon>Sordariomycetes</taxon>
        <taxon>Sordariomycetidae</taxon>
        <taxon>Sordariales</taxon>
        <taxon>Lasiosphaeriaceae</taxon>
        <taxon>Apiosordaria</taxon>
    </lineage>
</organism>
<name>A0AA39ZQ08_9PEZI</name>
<dbReference type="EMBL" id="JAUKTV010000027">
    <property type="protein sequence ID" value="KAK0701486.1"/>
    <property type="molecule type" value="Genomic_DNA"/>
</dbReference>
<evidence type="ECO:0000313" key="1">
    <source>
        <dbReference type="EMBL" id="KAK0701486.1"/>
    </source>
</evidence>
<dbReference type="Proteomes" id="UP001172159">
    <property type="component" value="Unassembled WGS sequence"/>
</dbReference>
<evidence type="ECO:0000313" key="2">
    <source>
        <dbReference type="Proteomes" id="UP001172159"/>
    </source>
</evidence>
<protein>
    <submittedName>
        <fullName evidence="1">Uncharacterized protein</fullName>
    </submittedName>
</protein>